<dbReference type="Proteomes" id="UP001525968">
    <property type="component" value="Unassembled WGS sequence"/>
</dbReference>
<evidence type="ECO:0000259" key="2">
    <source>
        <dbReference type="PROSITE" id="PS50968"/>
    </source>
</evidence>
<keyword evidence="4" id="KW-1185">Reference proteome</keyword>
<name>A0ABT2PJM1_9BURK</name>
<proteinExistence type="predicted"/>
<reference evidence="3 4" key="1">
    <citation type="submission" date="2022-09" db="EMBL/GenBank/DDBJ databases">
        <title>Draft genome of isolate Be4.</title>
        <authorList>
            <person name="Sanchez-Castro I."/>
            <person name="Martinez-Rodriguez P."/>
            <person name="Descostes M."/>
            <person name="Merroun M."/>
        </authorList>
    </citation>
    <scope>NUCLEOTIDE SEQUENCE [LARGE SCALE GENOMIC DNA]</scope>
    <source>
        <strain evidence="3 4">Be4</strain>
    </source>
</reference>
<evidence type="ECO:0000256" key="1">
    <source>
        <dbReference type="ARBA" id="ARBA00023267"/>
    </source>
</evidence>
<dbReference type="CDD" id="cd06850">
    <property type="entry name" value="biotinyl_domain"/>
    <property type="match status" value="1"/>
</dbReference>
<dbReference type="RefSeq" id="WP_261499803.1">
    <property type="nucleotide sequence ID" value="NZ_JAODYH010000004.1"/>
</dbReference>
<dbReference type="InterPro" id="IPR011053">
    <property type="entry name" value="Single_hybrid_motif"/>
</dbReference>
<evidence type="ECO:0000313" key="3">
    <source>
        <dbReference type="EMBL" id="MCT9810690.1"/>
    </source>
</evidence>
<dbReference type="EMBL" id="JAODYH010000004">
    <property type="protein sequence ID" value="MCT9810690.1"/>
    <property type="molecule type" value="Genomic_DNA"/>
</dbReference>
<keyword evidence="1" id="KW-0092">Biotin</keyword>
<gene>
    <name evidence="3" type="ORF">N0K08_08595</name>
</gene>
<dbReference type="PROSITE" id="PS50968">
    <property type="entry name" value="BIOTINYL_LIPOYL"/>
    <property type="match status" value="1"/>
</dbReference>
<sequence>MARIEIAAEVTGKIWQIQLQEGAQVGVDDSIMVVESMKMEIPVVSTGAGRVLEILVKEGDSVEDGQVVAVIET</sequence>
<accession>A0ABT2PJM1</accession>
<dbReference type="PANTHER" id="PTHR45266:SF3">
    <property type="entry name" value="OXALOACETATE DECARBOXYLASE ALPHA CHAIN"/>
    <property type="match status" value="1"/>
</dbReference>
<dbReference type="InterPro" id="IPR050709">
    <property type="entry name" value="Biotin_Carboxyl_Carrier/Decarb"/>
</dbReference>
<dbReference type="PANTHER" id="PTHR45266">
    <property type="entry name" value="OXALOACETATE DECARBOXYLASE ALPHA CHAIN"/>
    <property type="match status" value="1"/>
</dbReference>
<feature type="domain" description="Lipoyl-binding" evidence="2">
    <location>
        <begin position="1"/>
        <end position="72"/>
    </location>
</feature>
<dbReference type="InterPro" id="IPR000089">
    <property type="entry name" value="Biotin_lipoyl"/>
</dbReference>
<protein>
    <submittedName>
        <fullName evidence="3">Acetyl-CoA carboxylase biotin carboxyl carrier protein subunit</fullName>
    </submittedName>
</protein>
<evidence type="ECO:0000313" key="4">
    <source>
        <dbReference type="Proteomes" id="UP001525968"/>
    </source>
</evidence>
<dbReference type="Pfam" id="PF00364">
    <property type="entry name" value="Biotin_lipoyl"/>
    <property type="match status" value="1"/>
</dbReference>
<organism evidence="3 4">
    <name type="scientific">Acidovorax bellezanensis</name>
    <dbReference type="NCBI Taxonomy" id="2976702"/>
    <lineage>
        <taxon>Bacteria</taxon>
        <taxon>Pseudomonadati</taxon>
        <taxon>Pseudomonadota</taxon>
        <taxon>Betaproteobacteria</taxon>
        <taxon>Burkholderiales</taxon>
        <taxon>Comamonadaceae</taxon>
        <taxon>Acidovorax</taxon>
    </lineage>
</organism>
<dbReference type="SUPFAM" id="SSF51230">
    <property type="entry name" value="Single hybrid motif"/>
    <property type="match status" value="1"/>
</dbReference>
<dbReference type="Gene3D" id="2.40.50.100">
    <property type="match status" value="1"/>
</dbReference>
<comment type="caution">
    <text evidence="3">The sequence shown here is derived from an EMBL/GenBank/DDBJ whole genome shotgun (WGS) entry which is preliminary data.</text>
</comment>